<evidence type="ECO:0000313" key="1">
    <source>
        <dbReference type="EMBL" id="KZN20060.1"/>
    </source>
</evidence>
<organism evidence="1 2">
    <name type="scientific">Pseudomonas fluorescens</name>
    <dbReference type="NCBI Taxonomy" id="294"/>
    <lineage>
        <taxon>Bacteria</taxon>
        <taxon>Pseudomonadati</taxon>
        <taxon>Pseudomonadota</taxon>
        <taxon>Gammaproteobacteria</taxon>
        <taxon>Pseudomonadales</taxon>
        <taxon>Pseudomonadaceae</taxon>
        <taxon>Pseudomonas</taxon>
    </lineage>
</organism>
<comment type="caution">
    <text evidence="1">The sequence shown here is derived from an EMBL/GenBank/DDBJ whole genome shotgun (WGS) entry which is preliminary data.</text>
</comment>
<sequence>MPSEIHQAPLLAGLGFIQVRFLSPPSFLKSSGVIWPQLLVQVIVTIKKRKFWFVGQRRKIAPIEDAAQ</sequence>
<gene>
    <name evidence="1" type="ORF">A1D17_29410</name>
</gene>
<dbReference type="AlphaFoldDB" id="A0A166QCW3"/>
<protein>
    <submittedName>
        <fullName evidence="1">Uncharacterized protein</fullName>
    </submittedName>
</protein>
<dbReference type="EMBL" id="LUKJ01000003">
    <property type="protein sequence ID" value="KZN20060.1"/>
    <property type="molecule type" value="Genomic_DNA"/>
</dbReference>
<evidence type="ECO:0000313" key="2">
    <source>
        <dbReference type="Proteomes" id="UP000076489"/>
    </source>
</evidence>
<reference evidence="1 2" key="2">
    <citation type="journal article" date="2018" name="Nature">
        <title>Mutant phenotypes for thousands of bacterial genes of unknown function.</title>
        <authorList>
            <person name="Price M.N."/>
            <person name="Wetmore K.M."/>
            <person name="Waters R.J."/>
            <person name="Callaghan M."/>
            <person name="Ray J."/>
            <person name="Liu H."/>
            <person name="Kuehl J.V."/>
            <person name="Melnyk R.A."/>
            <person name="Lamson J.S."/>
            <person name="Suh Y."/>
            <person name="Carlson H.K."/>
            <person name="Esquivel Z."/>
            <person name="Sadeeshkumar H."/>
            <person name="Chakraborty R."/>
            <person name="Zane G.M."/>
            <person name="Rubin B.E."/>
            <person name="Wall J.D."/>
            <person name="Visel A."/>
            <person name="Bristow J."/>
            <person name="Blow M.J."/>
            <person name="Arkin A.P."/>
            <person name="Deutschbauer A.M."/>
        </authorList>
    </citation>
    <scope>NUCLEOTIDE SEQUENCE [LARGE SCALE GENOMIC DNA]</scope>
    <source>
        <strain evidence="1 2">FW300-N1B4</strain>
    </source>
</reference>
<reference evidence="2" key="1">
    <citation type="submission" date="2016-03" db="EMBL/GenBank/DDBJ databases">
        <authorList>
            <person name="Ray J."/>
            <person name="Price M."/>
            <person name="Deutschbauer A."/>
        </authorList>
    </citation>
    <scope>NUCLEOTIDE SEQUENCE [LARGE SCALE GENOMIC DNA]</scope>
    <source>
        <strain evidence="2">FW300-N1B4</strain>
    </source>
</reference>
<name>A0A166QCW3_PSEFL</name>
<proteinExistence type="predicted"/>
<dbReference type="Proteomes" id="UP000076489">
    <property type="component" value="Unassembled WGS sequence"/>
</dbReference>
<accession>A0A166QCW3</accession>